<sequence>MLENNRLHIVYRDLYGAIIYAETTYDNQAGTWAPVQTRVVTGGGERARAPTLAVDSNGRVYVAYTVVDFVVTIHMAYSDDPLDVWYDSGFSWGSENSLGAKSARMIVSGEKIGLIYTDVRFWLGRLQNMMKWSLLEGNDPATGSWSDTIISFGTTDDHDPFGSHFSAVTNGSGNVYLVWAVDRSIRYFRYNGTTGEWSSVPIFGNSFRTAYLQISRHVDGRLYTIFNVGSYLVVMESADDGKSFSFHSFCWHSIQWWQDWSNPRMETPSVFFDQLSILQQVGIQDPALPEVQVLFQYQMVP</sequence>
<name>A0A915XGW6_9BACT</name>
<proteinExistence type="predicted"/>
<reference evidence="1" key="1">
    <citation type="submission" date="2020-12" db="EMBL/GenBank/DDBJ databases">
        <title>Desulfobium dissulfuricans gen. nov., sp. nov., a novel mesophilic, sulfate-reducing bacterium isolated from a deep-sea hydrothermal vent.</title>
        <authorList>
            <person name="Hashimoto Y."/>
            <person name="Tame A."/>
            <person name="Sawayama S."/>
            <person name="Miyazaki J."/>
            <person name="Takai K."/>
            <person name="Nakagawa S."/>
        </authorList>
    </citation>
    <scope>NUCLEOTIDE SEQUENCE</scope>
    <source>
        <strain evidence="1">GF1</strain>
    </source>
</reference>
<dbReference type="KEGG" id="ddu:GF1_03150"/>
<evidence type="ECO:0000313" key="2">
    <source>
        <dbReference type="Proteomes" id="UP001063350"/>
    </source>
</evidence>
<dbReference type="Proteomes" id="UP001063350">
    <property type="component" value="Chromosome"/>
</dbReference>
<protein>
    <submittedName>
        <fullName evidence="1">Uncharacterized protein</fullName>
    </submittedName>
</protein>
<evidence type="ECO:0000313" key="1">
    <source>
        <dbReference type="EMBL" id="BCO07939.1"/>
    </source>
</evidence>
<keyword evidence="2" id="KW-1185">Reference proteome</keyword>
<dbReference type="AlphaFoldDB" id="A0A915XGW6"/>
<dbReference type="SUPFAM" id="SSF89372">
    <property type="entry name" value="Fucose-specific lectin"/>
    <property type="match status" value="1"/>
</dbReference>
<gene>
    <name evidence="1" type="ORF">GF1_03150</name>
</gene>
<organism evidence="1 2">
    <name type="scientific">Desulfolithobacter dissulfuricans</name>
    <dbReference type="NCBI Taxonomy" id="2795293"/>
    <lineage>
        <taxon>Bacteria</taxon>
        <taxon>Pseudomonadati</taxon>
        <taxon>Thermodesulfobacteriota</taxon>
        <taxon>Desulfobulbia</taxon>
        <taxon>Desulfobulbales</taxon>
        <taxon>Desulfobulbaceae</taxon>
        <taxon>Desulfolithobacter</taxon>
    </lineage>
</organism>
<accession>A0A915XGW6</accession>
<dbReference type="EMBL" id="AP024233">
    <property type="protein sequence ID" value="BCO07939.1"/>
    <property type="molecule type" value="Genomic_DNA"/>
</dbReference>